<comment type="caution">
    <text evidence="2">The sequence shown here is derived from an EMBL/GenBank/DDBJ whole genome shotgun (WGS) entry which is preliminary data.</text>
</comment>
<dbReference type="AlphaFoldDB" id="A0AAQ1GN49"/>
<gene>
    <name evidence="2" type="ORF">SAMN05216550_123150</name>
</gene>
<evidence type="ECO:0000313" key="3">
    <source>
        <dbReference type="Proteomes" id="UP000183529"/>
    </source>
</evidence>
<dbReference type="InterPro" id="IPR025438">
    <property type="entry name" value="DUF4180"/>
</dbReference>
<sequence length="121" mass="13856">MDYRLTLIGSHRVLIQSECASPVKQEHDALDLIMLARRHRADYLVVRAQSLHHEFYRLDSGFAGAFLQKLMNYGIRIAVVGNIDEWLARSNAFREFVLESNSGKSVWFIATEQDLMSKLSA</sequence>
<name>A0AAQ1GN49_9BURK</name>
<dbReference type="Proteomes" id="UP000183529">
    <property type="component" value="Unassembled WGS sequence"/>
</dbReference>
<proteinExistence type="predicted"/>
<dbReference type="EMBL" id="FNZM01000023">
    <property type="protein sequence ID" value="SEK13284.1"/>
    <property type="molecule type" value="Genomic_DNA"/>
</dbReference>
<dbReference type="Pfam" id="PF13788">
    <property type="entry name" value="DUF4180"/>
    <property type="match status" value="1"/>
</dbReference>
<evidence type="ECO:0000313" key="2">
    <source>
        <dbReference type="EMBL" id="SEK13284.1"/>
    </source>
</evidence>
<dbReference type="GeneID" id="70360492"/>
<protein>
    <recommendedName>
        <fullName evidence="1">DUF4180 domain-containing protein</fullName>
    </recommendedName>
</protein>
<accession>A0AAQ1GN49</accession>
<feature type="domain" description="DUF4180" evidence="1">
    <location>
        <begin position="11"/>
        <end position="119"/>
    </location>
</feature>
<evidence type="ECO:0000259" key="1">
    <source>
        <dbReference type="Pfam" id="PF13788"/>
    </source>
</evidence>
<dbReference type="RefSeq" id="WP_237182040.1">
    <property type="nucleotide sequence ID" value="NZ_CADFGN010000015.1"/>
</dbReference>
<organism evidence="2 3">
    <name type="scientific">Paraburkholderia tropica</name>
    <dbReference type="NCBI Taxonomy" id="92647"/>
    <lineage>
        <taxon>Bacteria</taxon>
        <taxon>Pseudomonadati</taxon>
        <taxon>Pseudomonadota</taxon>
        <taxon>Betaproteobacteria</taxon>
        <taxon>Burkholderiales</taxon>
        <taxon>Burkholderiaceae</taxon>
        <taxon>Paraburkholderia</taxon>
    </lineage>
</organism>
<reference evidence="2 3" key="1">
    <citation type="submission" date="2016-10" db="EMBL/GenBank/DDBJ databases">
        <authorList>
            <person name="Varghese N."/>
            <person name="Submissions S."/>
        </authorList>
    </citation>
    <scope>NUCLEOTIDE SEQUENCE [LARGE SCALE GENOMIC DNA]</scope>
    <source>
        <strain evidence="2 3">LMG 22274</strain>
    </source>
</reference>